<keyword evidence="6 10" id="KW-1133">Transmembrane helix</keyword>
<organism evidence="12">
    <name type="scientific">uncultured Woeseiaceae bacterium</name>
    <dbReference type="NCBI Taxonomy" id="1983305"/>
    <lineage>
        <taxon>Bacteria</taxon>
        <taxon>Pseudomonadati</taxon>
        <taxon>Pseudomonadota</taxon>
        <taxon>Gammaproteobacteria</taxon>
        <taxon>Woeseiales</taxon>
        <taxon>Woeseiaceae</taxon>
        <taxon>environmental samples</taxon>
    </lineage>
</organism>
<comment type="subcellular location">
    <subcellularLocation>
        <location evidence="10">Cell inner membrane</location>
        <topology evidence="10">Multi-pass membrane protein</topology>
    </subcellularLocation>
    <subcellularLocation>
        <location evidence="1">Cell membrane</location>
        <topology evidence="1">Multi-pass membrane protein</topology>
    </subcellularLocation>
</comment>
<keyword evidence="3 10" id="KW-0812">Transmembrane</keyword>
<feature type="transmembrane region" description="Helical" evidence="10">
    <location>
        <begin position="158"/>
        <end position="178"/>
    </location>
</feature>
<dbReference type="GO" id="GO:0071555">
    <property type="term" value="P:cell wall organization"/>
    <property type="evidence" value="ECO:0007669"/>
    <property type="project" value="UniProtKB-UniRule"/>
</dbReference>
<keyword evidence="4 10" id="KW-0133">Cell shape</keyword>
<evidence type="ECO:0000313" key="12">
    <source>
        <dbReference type="EMBL" id="VUX55367.1"/>
    </source>
</evidence>
<dbReference type="PRINTS" id="PR01806">
    <property type="entry name" value="VIRFACTRMVIN"/>
</dbReference>
<keyword evidence="5 10" id="KW-0573">Peptidoglycan synthesis</keyword>
<evidence type="ECO:0000256" key="6">
    <source>
        <dbReference type="ARBA" id="ARBA00022989"/>
    </source>
</evidence>
<dbReference type="Pfam" id="PF03023">
    <property type="entry name" value="MurJ"/>
    <property type="match status" value="1"/>
</dbReference>
<evidence type="ECO:0000256" key="4">
    <source>
        <dbReference type="ARBA" id="ARBA00022960"/>
    </source>
</evidence>
<dbReference type="PANTHER" id="PTHR47019">
    <property type="entry name" value="LIPID II FLIPPASE MURJ"/>
    <property type="match status" value="1"/>
</dbReference>
<dbReference type="EMBL" id="LR633967">
    <property type="protein sequence ID" value="VUX55367.1"/>
    <property type="molecule type" value="Genomic_DNA"/>
</dbReference>
<keyword evidence="10" id="KW-0997">Cell inner membrane</keyword>
<feature type="transmembrane region" description="Helical" evidence="10">
    <location>
        <begin position="374"/>
        <end position="399"/>
    </location>
</feature>
<feature type="transmembrane region" description="Helical" evidence="10">
    <location>
        <begin position="253"/>
        <end position="278"/>
    </location>
</feature>
<dbReference type="GO" id="GO:0015648">
    <property type="term" value="F:lipid-linked peptidoglycan transporter activity"/>
    <property type="evidence" value="ECO:0007669"/>
    <property type="project" value="UniProtKB-UniRule"/>
</dbReference>
<comment type="function">
    <text evidence="8 10 11">Involved in peptidoglycan biosynthesis. Transports lipid-linked peptidoglycan precursors from the inner to the outer leaflet of the cytoplasmic membrane.</text>
</comment>
<keyword evidence="10 11" id="KW-0961">Cell wall biogenesis/degradation</keyword>
<protein>
    <recommendedName>
        <fullName evidence="10">Probable lipid II flippase MurJ</fullName>
    </recommendedName>
</protein>
<evidence type="ECO:0000256" key="1">
    <source>
        <dbReference type="ARBA" id="ARBA00004651"/>
    </source>
</evidence>
<feature type="transmembrane region" description="Helical" evidence="10">
    <location>
        <begin position="50"/>
        <end position="68"/>
    </location>
</feature>
<dbReference type="PIRSF" id="PIRSF002869">
    <property type="entry name" value="MviN"/>
    <property type="match status" value="1"/>
</dbReference>
<dbReference type="GO" id="GO:0009252">
    <property type="term" value="P:peptidoglycan biosynthetic process"/>
    <property type="evidence" value="ECO:0007669"/>
    <property type="project" value="UniProtKB-UniRule"/>
</dbReference>
<dbReference type="GO" id="GO:0008360">
    <property type="term" value="P:regulation of cell shape"/>
    <property type="evidence" value="ECO:0007669"/>
    <property type="project" value="UniProtKB-UniRule"/>
</dbReference>
<feature type="transmembrane region" description="Helical" evidence="10">
    <location>
        <begin position="185"/>
        <end position="206"/>
    </location>
</feature>
<evidence type="ECO:0000256" key="3">
    <source>
        <dbReference type="ARBA" id="ARBA00022692"/>
    </source>
</evidence>
<dbReference type="InterPro" id="IPR051050">
    <property type="entry name" value="Lipid_II_flippase_MurJ/MviN"/>
</dbReference>
<accession>A0A7D9H3Y8</accession>
<evidence type="ECO:0000256" key="7">
    <source>
        <dbReference type="ARBA" id="ARBA00023136"/>
    </source>
</evidence>
<dbReference type="HAMAP" id="MF_02078">
    <property type="entry name" value="MurJ_MviN"/>
    <property type="match status" value="1"/>
</dbReference>
<feature type="transmembrane region" description="Helical" evidence="10">
    <location>
        <begin position="512"/>
        <end position="532"/>
    </location>
</feature>
<dbReference type="GO" id="GO:0034204">
    <property type="term" value="P:lipid translocation"/>
    <property type="evidence" value="ECO:0007669"/>
    <property type="project" value="TreeGrafter"/>
</dbReference>
<dbReference type="CDD" id="cd13123">
    <property type="entry name" value="MATE_MurJ_like"/>
    <property type="match status" value="1"/>
</dbReference>
<proteinExistence type="inferred from homology"/>
<evidence type="ECO:0000256" key="5">
    <source>
        <dbReference type="ARBA" id="ARBA00022984"/>
    </source>
</evidence>
<evidence type="ECO:0000256" key="9">
    <source>
        <dbReference type="ARBA" id="ARBA00061532"/>
    </source>
</evidence>
<evidence type="ECO:0000256" key="8">
    <source>
        <dbReference type="ARBA" id="ARBA00060041"/>
    </source>
</evidence>
<name>A0A7D9H3Y8_9GAMM</name>
<evidence type="ECO:0000256" key="10">
    <source>
        <dbReference type="HAMAP-Rule" id="MF_02078"/>
    </source>
</evidence>
<comment type="pathway">
    <text evidence="10">Cell wall biogenesis; peptidoglycan biosynthesis.</text>
</comment>
<dbReference type="PANTHER" id="PTHR47019:SF1">
    <property type="entry name" value="LIPID II FLIPPASE MURJ"/>
    <property type="match status" value="1"/>
</dbReference>
<feature type="transmembrane region" description="Helical" evidence="10">
    <location>
        <begin position="337"/>
        <end position="362"/>
    </location>
</feature>
<feature type="transmembrane region" description="Helical" evidence="10">
    <location>
        <begin position="298"/>
        <end position="316"/>
    </location>
</feature>
<dbReference type="AlphaFoldDB" id="A0A7D9H3Y8"/>
<evidence type="ECO:0000256" key="2">
    <source>
        <dbReference type="ARBA" id="ARBA00022475"/>
    </source>
</evidence>
<feature type="transmembrane region" description="Helical" evidence="10">
    <location>
        <begin position="469"/>
        <end position="492"/>
    </location>
</feature>
<reference evidence="12" key="1">
    <citation type="submission" date="2019-07" db="EMBL/GenBank/DDBJ databases">
        <authorList>
            <person name="Weber M."/>
            <person name="Kostadinov I."/>
            <person name="Kostadinov D I."/>
        </authorList>
    </citation>
    <scope>NUCLEOTIDE SEQUENCE</scope>
    <source>
        <strain evidence="12">Gfbio:sag-sample-m06:053724c1-46a9-4a36-b237-ea2bf867836b</strain>
    </source>
</reference>
<feature type="transmembrane region" description="Helical" evidence="10">
    <location>
        <begin position="115"/>
        <end position="138"/>
    </location>
</feature>
<comment type="similarity">
    <text evidence="9 10 11">Belongs to the MurJ/MviN family.</text>
</comment>
<dbReference type="GO" id="GO:0005886">
    <property type="term" value="C:plasma membrane"/>
    <property type="evidence" value="ECO:0007669"/>
    <property type="project" value="UniProtKB-SubCell"/>
</dbReference>
<sequence length="548" mass="59474">MPLETSSGNDAPEQSPRRHQRLSGLYLLKSTSVVSAMTLLSRILGLVRDIVFARFFGATIVMDAFIVANRIPNMLRRFFAEGAFSQGFVPVMARYKESREHVDAREFVDAVAGTLGLVLFLVTLVGVIAAPLLVLMVAPGFVGEDGRFDLATAMLRFTFPYLLFVSLTAFAAGILNTYGKFAVPAFTPVILNVVLISCALWLAPLLEEPGMALAYGVFLAGIAQLLFQLPFLAKIHAVPRPRWRPRHAGVRRVGTLMLPAIFGSSVAQINVLVGGIIASLLGVGKISYLYFSDRLMEFPLGLFGIALATVMLPTLSRQAANHAMDEFSRTIDWAMKLVVLIALPAAIGLVILASPLLVTLFYGGIFSRLDVEMAAISLQAFALGLVGFSFVKILAPAFFAREDTRTPVKCGLIALAINFVLSVLLAWYLTNVGYAASHAGLALATSIAAIANAWLLYRGLRRERSLTHTAGWGALMLRVVIANAAMTAALLWLHRPLDWWIGASTYDRSFQLVMVIVAGAVVYFVTLAVLGLRLSQFRLSGPSQDLRP</sequence>
<feature type="transmembrane region" description="Helical" evidence="10">
    <location>
        <begin position="212"/>
        <end position="232"/>
    </location>
</feature>
<keyword evidence="10 11" id="KW-0813">Transport</keyword>
<dbReference type="NCBIfam" id="TIGR01695">
    <property type="entry name" value="murJ_mviN"/>
    <property type="match status" value="1"/>
</dbReference>
<evidence type="ECO:0000256" key="11">
    <source>
        <dbReference type="PIRNR" id="PIRNR002869"/>
    </source>
</evidence>
<dbReference type="InterPro" id="IPR004268">
    <property type="entry name" value="MurJ"/>
</dbReference>
<keyword evidence="7 10" id="KW-0472">Membrane</keyword>
<feature type="transmembrane region" description="Helical" evidence="10">
    <location>
        <begin position="435"/>
        <end position="457"/>
    </location>
</feature>
<feature type="transmembrane region" description="Helical" evidence="10">
    <location>
        <begin position="411"/>
        <end position="429"/>
    </location>
</feature>
<dbReference type="UniPathway" id="UPA00219"/>
<gene>
    <name evidence="10 12" type="primary">murJ</name>
    <name evidence="12" type="ORF">JTBM06_V1_10085</name>
</gene>
<keyword evidence="2 10" id="KW-1003">Cell membrane</keyword>